<dbReference type="Proteomes" id="UP000642748">
    <property type="component" value="Unassembled WGS sequence"/>
</dbReference>
<dbReference type="InterPro" id="IPR006311">
    <property type="entry name" value="TAT_signal"/>
</dbReference>
<keyword evidence="1" id="KW-0732">Signal</keyword>
<evidence type="ECO:0000313" key="4">
    <source>
        <dbReference type="Proteomes" id="UP000642748"/>
    </source>
</evidence>
<feature type="chain" id="PRO_5035176968" evidence="1">
    <location>
        <begin position="38"/>
        <end position="421"/>
    </location>
</feature>
<accession>A0A8J3QX96</accession>
<organism evidence="3 4">
    <name type="scientific">Rugosimonospora africana</name>
    <dbReference type="NCBI Taxonomy" id="556532"/>
    <lineage>
        <taxon>Bacteria</taxon>
        <taxon>Bacillati</taxon>
        <taxon>Actinomycetota</taxon>
        <taxon>Actinomycetes</taxon>
        <taxon>Micromonosporales</taxon>
        <taxon>Micromonosporaceae</taxon>
        <taxon>Rugosimonospora</taxon>
    </lineage>
</organism>
<dbReference type="InterPro" id="IPR012338">
    <property type="entry name" value="Beta-lactam/transpept-like"/>
</dbReference>
<dbReference type="PANTHER" id="PTHR46825">
    <property type="entry name" value="D-ALANYL-D-ALANINE-CARBOXYPEPTIDASE/ENDOPEPTIDASE AMPH"/>
    <property type="match status" value="1"/>
</dbReference>
<feature type="signal peptide" evidence="1">
    <location>
        <begin position="1"/>
        <end position="37"/>
    </location>
</feature>
<dbReference type="EMBL" id="BONZ01000055">
    <property type="protein sequence ID" value="GIH17498.1"/>
    <property type="molecule type" value="Genomic_DNA"/>
</dbReference>
<proteinExistence type="predicted"/>
<sequence>MRVSVRAPVRRRMATAAVAGALTGALGLATIAAPAFAGAVASDAPSRIGRNADSAQPLPPLDPELLRQAIAGLPNSTVTGALLSVGGSAGAWSGRSGVADVRTGAPVPAGARYRIGSVTKVFTSLIVLQLAAEHRLDVNQTVQHYLPGTLPDSYPPVTVGELLNHTSGLPISTVDARDTDPRWFVEHRFQYWTPQQVVDSAFESPMAFAPGTEQQYNGVNYFLAGMVIEKVTGHSYADELTRRIVRPLGLHDTVSPAPHDVRLTGPHAHGYVNVDGTLADVTEQSSWGWAEGGMISSTADLTRFITALYQGRLLPAAQLAEMFTLPDVPYVDGSNCRIGPDSGRACFSMGLEATTFPDGVTVWGKSGEVPGYTSAVFATRDLSRIAVYDINPTGDRDGTETPYVQNMAAATFDPALFVPAS</sequence>
<reference evidence="3" key="1">
    <citation type="submission" date="2021-01" db="EMBL/GenBank/DDBJ databases">
        <title>Whole genome shotgun sequence of Rugosimonospora africana NBRC 104875.</title>
        <authorList>
            <person name="Komaki H."/>
            <person name="Tamura T."/>
        </authorList>
    </citation>
    <scope>NUCLEOTIDE SEQUENCE</scope>
    <source>
        <strain evidence="3">NBRC 104875</strain>
    </source>
</reference>
<comment type="caution">
    <text evidence="3">The sequence shown here is derived from an EMBL/GenBank/DDBJ whole genome shotgun (WGS) entry which is preliminary data.</text>
</comment>
<dbReference type="AlphaFoldDB" id="A0A8J3QX96"/>
<keyword evidence="4" id="KW-1185">Reference proteome</keyword>
<dbReference type="InterPro" id="IPR001466">
    <property type="entry name" value="Beta-lactam-related"/>
</dbReference>
<dbReference type="Gene3D" id="3.40.710.10">
    <property type="entry name" value="DD-peptidase/beta-lactamase superfamily"/>
    <property type="match status" value="1"/>
</dbReference>
<name>A0A8J3QX96_9ACTN</name>
<dbReference type="Pfam" id="PF00144">
    <property type="entry name" value="Beta-lactamase"/>
    <property type="match status" value="1"/>
</dbReference>
<evidence type="ECO:0000313" key="3">
    <source>
        <dbReference type="EMBL" id="GIH17498.1"/>
    </source>
</evidence>
<protein>
    <submittedName>
        <fullName evidence="3">Peptidase</fullName>
    </submittedName>
</protein>
<feature type="domain" description="Beta-lactamase-related" evidence="2">
    <location>
        <begin position="78"/>
        <end position="394"/>
    </location>
</feature>
<dbReference type="InterPro" id="IPR050491">
    <property type="entry name" value="AmpC-like"/>
</dbReference>
<evidence type="ECO:0000256" key="1">
    <source>
        <dbReference type="SAM" id="SignalP"/>
    </source>
</evidence>
<evidence type="ECO:0000259" key="2">
    <source>
        <dbReference type="Pfam" id="PF00144"/>
    </source>
</evidence>
<dbReference type="SUPFAM" id="SSF56601">
    <property type="entry name" value="beta-lactamase/transpeptidase-like"/>
    <property type="match status" value="1"/>
</dbReference>
<gene>
    <name evidence="3" type="ORF">Raf01_56700</name>
</gene>
<dbReference type="PROSITE" id="PS51318">
    <property type="entry name" value="TAT"/>
    <property type="match status" value="1"/>
</dbReference>
<dbReference type="RefSeq" id="WP_203921049.1">
    <property type="nucleotide sequence ID" value="NZ_BONZ01000055.1"/>
</dbReference>
<dbReference type="PANTHER" id="PTHR46825:SF7">
    <property type="entry name" value="D-ALANYL-D-ALANINE CARBOXYPEPTIDASE"/>
    <property type="match status" value="1"/>
</dbReference>